<organism evidence="1 2">
    <name type="scientific">Fasciolopsis buskii</name>
    <dbReference type="NCBI Taxonomy" id="27845"/>
    <lineage>
        <taxon>Eukaryota</taxon>
        <taxon>Metazoa</taxon>
        <taxon>Spiralia</taxon>
        <taxon>Lophotrochozoa</taxon>
        <taxon>Platyhelminthes</taxon>
        <taxon>Trematoda</taxon>
        <taxon>Digenea</taxon>
        <taxon>Plagiorchiida</taxon>
        <taxon>Echinostomata</taxon>
        <taxon>Echinostomatoidea</taxon>
        <taxon>Fasciolidae</taxon>
        <taxon>Fasciolopsis</taxon>
    </lineage>
</organism>
<protein>
    <submittedName>
        <fullName evidence="1">Uncharacterized protein</fullName>
    </submittedName>
</protein>
<dbReference type="Proteomes" id="UP000728185">
    <property type="component" value="Unassembled WGS sequence"/>
</dbReference>
<reference evidence="1" key="1">
    <citation type="submission" date="2019-05" db="EMBL/GenBank/DDBJ databases">
        <title>Annotation for the trematode Fasciolopsis buski.</title>
        <authorList>
            <person name="Choi Y.-J."/>
        </authorList>
    </citation>
    <scope>NUCLEOTIDE SEQUENCE</scope>
    <source>
        <strain evidence="1">HT</strain>
        <tissue evidence="1">Whole worm</tissue>
    </source>
</reference>
<evidence type="ECO:0000313" key="2">
    <source>
        <dbReference type="Proteomes" id="UP000728185"/>
    </source>
</evidence>
<evidence type="ECO:0000313" key="1">
    <source>
        <dbReference type="EMBL" id="KAA0189982.1"/>
    </source>
</evidence>
<sequence>MKIRYHLTCKVEDSEHFWDNFENQSPLQTDLPLLSYIIDRAPDLWNRAVNQSVELDVAWSLANCLEVVVGHRVGLIPSGLNWPSVLHELNKVGVDWTKLVRTCCELCTLNPTETVPTSLEAQIQNGGSESQESKYVNTHEICSLNATSKAAPGIKLGIEASKTPDAHRCENGARALGYILRILEPGLIREQAVLSQLFEVTL</sequence>
<comment type="caution">
    <text evidence="1">The sequence shown here is derived from an EMBL/GenBank/DDBJ whole genome shotgun (WGS) entry which is preliminary data.</text>
</comment>
<gene>
    <name evidence="1" type="ORF">FBUS_07712</name>
</gene>
<proteinExistence type="predicted"/>
<dbReference type="AlphaFoldDB" id="A0A8E0RRT4"/>
<dbReference type="OrthoDB" id="6263619at2759"/>
<accession>A0A8E0RRT4</accession>
<name>A0A8E0RRT4_9TREM</name>
<keyword evidence="2" id="KW-1185">Reference proteome</keyword>
<dbReference type="EMBL" id="LUCM01007427">
    <property type="protein sequence ID" value="KAA0189982.1"/>
    <property type="molecule type" value="Genomic_DNA"/>
</dbReference>